<dbReference type="EMBL" id="JAGMWT010000008">
    <property type="protein sequence ID" value="KAH7124118.1"/>
    <property type="molecule type" value="Genomic_DNA"/>
</dbReference>
<feature type="region of interest" description="Disordered" evidence="1">
    <location>
        <begin position="524"/>
        <end position="657"/>
    </location>
</feature>
<name>A0A9P9DRU0_9PLEO</name>
<feature type="compositionally biased region" description="Polar residues" evidence="1">
    <location>
        <begin position="1"/>
        <end position="15"/>
    </location>
</feature>
<feature type="region of interest" description="Disordered" evidence="1">
    <location>
        <begin position="200"/>
        <end position="498"/>
    </location>
</feature>
<reference evidence="2" key="1">
    <citation type="journal article" date="2021" name="Nat. Commun.">
        <title>Genetic determinants of endophytism in the Arabidopsis root mycobiome.</title>
        <authorList>
            <person name="Mesny F."/>
            <person name="Miyauchi S."/>
            <person name="Thiergart T."/>
            <person name="Pickel B."/>
            <person name="Atanasova L."/>
            <person name="Karlsson M."/>
            <person name="Huettel B."/>
            <person name="Barry K.W."/>
            <person name="Haridas S."/>
            <person name="Chen C."/>
            <person name="Bauer D."/>
            <person name="Andreopoulos W."/>
            <person name="Pangilinan J."/>
            <person name="LaButti K."/>
            <person name="Riley R."/>
            <person name="Lipzen A."/>
            <person name="Clum A."/>
            <person name="Drula E."/>
            <person name="Henrissat B."/>
            <person name="Kohler A."/>
            <person name="Grigoriev I.V."/>
            <person name="Martin F.M."/>
            <person name="Hacquard S."/>
        </authorList>
    </citation>
    <scope>NUCLEOTIDE SEQUENCE</scope>
    <source>
        <strain evidence="2">MPI-CAGE-CH-0243</strain>
    </source>
</reference>
<protein>
    <submittedName>
        <fullName evidence="2">Uncharacterized protein</fullName>
    </submittedName>
</protein>
<comment type="caution">
    <text evidence="2">The sequence shown here is derived from an EMBL/GenBank/DDBJ whole genome shotgun (WGS) entry which is preliminary data.</text>
</comment>
<feature type="compositionally biased region" description="Basic residues" evidence="1">
    <location>
        <begin position="461"/>
        <end position="471"/>
    </location>
</feature>
<feature type="compositionally biased region" description="Basic and acidic residues" evidence="1">
    <location>
        <begin position="258"/>
        <end position="273"/>
    </location>
</feature>
<feature type="compositionally biased region" description="Low complexity" evidence="1">
    <location>
        <begin position="576"/>
        <end position="591"/>
    </location>
</feature>
<feature type="compositionally biased region" description="Polar residues" evidence="1">
    <location>
        <begin position="480"/>
        <end position="491"/>
    </location>
</feature>
<evidence type="ECO:0000256" key="1">
    <source>
        <dbReference type="SAM" id="MobiDB-lite"/>
    </source>
</evidence>
<feature type="compositionally biased region" description="Basic and acidic residues" evidence="1">
    <location>
        <begin position="421"/>
        <end position="430"/>
    </location>
</feature>
<feature type="compositionally biased region" description="Low complexity" evidence="1">
    <location>
        <begin position="524"/>
        <end position="537"/>
    </location>
</feature>
<organism evidence="2 3">
    <name type="scientific">Dendryphion nanum</name>
    <dbReference type="NCBI Taxonomy" id="256645"/>
    <lineage>
        <taxon>Eukaryota</taxon>
        <taxon>Fungi</taxon>
        <taxon>Dikarya</taxon>
        <taxon>Ascomycota</taxon>
        <taxon>Pezizomycotina</taxon>
        <taxon>Dothideomycetes</taxon>
        <taxon>Pleosporomycetidae</taxon>
        <taxon>Pleosporales</taxon>
        <taxon>Torulaceae</taxon>
        <taxon>Dendryphion</taxon>
    </lineage>
</organism>
<evidence type="ECO:0000313" key="2">
    <source>
        <dbReference type="EMBL" id="KAH7124118.1"/>
    </source>
</evidence>
<accession>A0A9P9DRU0</accession>
<feature type="compositionally biased region" description="Basic and acidic residues" evidence="1">
    <location>
        <begin position="149"/>
        <end position="160"/>
    </location>
</feature>
<dbReference type="OrthoDB" id="3771671at2759"/>
<feature type="compositionally biased region" description="Low complexity" evidence="1">
    <location>
        <begin position="33"/>
        <end position="51"/>
    </location>
</feature>
<dbReference type="AlphaFoldDB" id="A0A9P9DRU0"/>
<sequence>MRSPVKQTNPSSTSLEGLERPVRSFKSFIKSVPRNPTLPRSNSNSNSNSNKPLPPTPPPPSETLSSPPSPSSMLSSPRRSSSVTSWKAPAEWFNDASVASKTYFGAPPAPSGRIYSLLIPEPSPDLNERFMELSANGGPSPPLPSRLRPIYERPNLDLRPPRSPPKSPLPTPPLIPPKSKARLHRESVARLPVEINPWETAIGGNGNLTYPLSGENSRLGPASPVYSTASQTSNISTKEKAFASIGLESPTESSPGFDKYREPPDQYRSDRQFRGRKIRSLNKGNPLTNDSLEDPDLDDKARQLSFSQDYHDLLVDQYQEMNARSSPRPQKSPLRISSNAPDLDETSNPPLADHGLIPPPLSWRKSSIGLPPPDSSYNIMDVPESKFEHSSSPSSTKKNRLSGKLSSWLPNHLSVGSKWNGVKEIHENPLERQGSSSSERKKPKSPTDKDLHFSNFFGHSKPLKLRRKASKQKSTDERSASISVPSPTSQPIRFPGGIAAVQTPPQIKQSEQVSFVEPSIVGNAARSSSIPRSIASSFQTNSLISNASERRLSYTSPPTGPIETRVPATRIDIRASTGSSYSRHSSGSGTTQNPSSPPIVATPKPNKSPTSSQHQSREPGDSTWQKPGFLEKARDARKRHNRDIRQKKLKDSIRVLGPTDPDVVASYVKREGRQGEEQGKEIAGRLPGFMVSGPV</sequence>
<feature type="region of interest" description="Disordered" evidence="1">
    <location>
        <begin position="1"/>
        <end position="86"/>
    </location>
</feature>
<feature type="compositionally biased region" description="Pro residues" evidence="1">
    <location>
        <begin position="52"/>
        <end position="61"/>
    </location>
</feature>
<keyword evidence="3" id="KW-1185">Reference proteome</keyword>
<dbReference type="Proteomes" id="UP000700596">
    <property type="component" value="Unassembled WGS sequence"/>
</dbReference>
<feature type="compositionally biased region" description="Basic and acidic residues" evidence="1">
    <location>
        <begin position="643"/>
        <end position="653"/>
    </location>
</feature>
<feature type="compositionally biased region" description="Polar residues" evidence="1">
    <location>
        <begin position="605"/>
        <end position="614"/>
    </location>
</feature>
<gene>
    <name evidence="2" type="ORF">B0J11DRAFT_507147</name>
</gene>
<feature type="compositionally biased region" description="Polar residues" evidence="1">
    <location>
        <begin position="225"/>
        <end position="236"/>
    </location>
</feature>
<evidence type="ECO:0000313" key="3">
    <source>
        <dbReference type="Proteomes" id="UP000700596"/>
    </source>
</evidence>
<feature type="compositionally biased region" description="Polar residues" evidence="1">
    <location>
        <begin position="319"/>
        <end position="340"/>
    </location>
</feature>
<proteinExistence type="predicted"/>
<feature type="compositionally biased region" description="Pro residues" evidence="1">
    <location>
        <begin position="161"/>
        <end position="176"/>
    </location>
</feature>
<feature type="region of interest" description="Disordered" evidence="1">
    <location>
        <begin position="128"/>
        <end position="187"/>
    </location>
</feature>
<feature type="compositionally biased region" description="Polar residues" evidence="1">
    <location>
        <begin position="538"/>
        <end position="557"/>
    </location>
</feature>
<feature type="compositionally biased region" description="Low complexity" evidence="1">
    <location>
        <begin position="62"/>
        <end position="85"/>
    </location>
</feature>
<feature type="compositionally biased region" description="Polar residues" evidence="1">
    <location>
        <begin position="207"/>
        <end position="216"/>
    </location>
</feature>